<sequence>MKRRTIFNLLLFALILSFFVTPLGYESKILLQRIFAKSATILPKNEQYTIDEDWVLKDRNNVQFNFKQSQKKVKFVYFWSSWQAMSVADLSGIQKLYNDYHQKVDFYIITNELPELPEKLQRDRKYNFKITYLIIGEKMPFDPEKIPSGYIIDQQARVVAQSEGNARWNSNEIRKLLDNLLTK</sequence>
<name>A0AAV5AT06_9FLAO</name>
<dbReference type="Proteomes" id="UP001207736">
    <property type="component" value="Unassembled WGS sequence"/>
</dbReference>
<accession>A0AAV5AT06</accession>
<dbReference type="Gene3D" id="3.40.30.10">
    <property type="entry name" value="Glutaredoxin"/>
    <property type="match status" value="1"/>
</dbReference>
<gene>
    <name evidence="2" type="ORF">RCZ15_13990</name>
    <name evidence="3" type="ORF">RCZ16_01320</name>
</gene>
<evidence type="ECO:0000313" key="2">
    <source>
        <dbReference type="EMBL" id="GJM50426.1"/>
    </source>
</evidence>
<evidence type="ECO:0000259" key="1">
    <source>
        <dbReference type="PROSITE" id="PS51352"/>
    </source>
</evidence>
<protein>
    <recommendedName>
        <fullName evidence="1">Thioredoxin domain-containing protein</fullName>
    </recommendedName>
</protein>
<evidence type="ECO:0000313" key="5">
    <source>
        <dbReference type="Proteomes" id="UP001208692"/>
    </source>
</evidence>
<dbReference type="Proteomes" id="UP001208692">
    <property type="component" value="Unassembled WGS sequence"/>
</dbReference>
<dbReference type="EMBL" id="BQKA01000026">
    <property type="protein sequence ID" value="GJM50426.1"/>
    <property type="molecule type" value="Genomic_DNA"/>
</dbReference>
<evidence type="ECO:0000313" key="3">
    <source>
        <dbReference type="EMBL" id="GJM51814.1"/>
    </source>
</evidence>
<dbReference type="PROSITE" id="PS51352">
    <property type="entry name" value="THIOREDOXIN_2"/>
    <property type="match status" value="1"/>
</dbReference>
<proteinExistence type="predicted"/>
<reference evidence="2 5" key="1">
    <citation type="submission" date="2021-11" db="EMBL/GenBank/DDBJ databases">
        <title>Draft genome sequence of Capnocytophaga sp. strain KC07075 isolated from cat oral cavity.</title>
        <authorList>
            <person name="Suzuki M."/>
            <person name="Imaoka K."/>
            <person name="Kimura M."/>
            <person name="Morikawa S."/>
            <person name="Maeda K."/>
        </authorList>
    </citation>
    <scope>NUCLEOTIDE SEQUENCE</scope>
    <source>
        <strain evidence="2">KC07075</strain>
        <strain evidence="3 5">KC07079</strain>
    </source>
</reference>
<feature type="domain" description="Thioredoxin" evidence="1">
    <location>
        <begin position="36"/>
        <end position="182"/>
    </location>
</feature>
<dbReference type="InterPro" id="IPR013766">
    <property type="entry name" value="Thioredoxin_domain"/>
</dbReference>
<comment type="caution">
    <text evidence="2">The sequence shown here is derived from an EMBL/GenBank/DDBJ whole genome shotgun (WGS) entry which is preliminary data.</text>
</comment>
<evidence type="ECO:0000313" key="4">
    <source>
        <dbReference type="Proteomes" id="UP001207736"/>
    </source>
</evidence>
<dbReference type="RefSeq" id="WP_264847045.1">
    <property type="nucleotide sequence ID" value="NZ_BPMA01000038.1"/>
</dbReference>
<dbReference type="AlphaFoldDB" id="A0AAV5AT06"/>
<keyword evidence="5" id="KW-1185">Reference proteome</keyword>
<dbReference type="InterPro" id="IPR036249">
    <property type="entry name" value="Thioredoxin-like_sf"/>
</dbReference>
<dbReference type="EMBL" id="BQKB01000006">
    <property type="protein sequence ID" value="GJM51814.1"/>
    <property type="molecule type" value="Genomic_DNA"/>
</dbReference>
<dbReference type="SUPFAM" id="SSF52833">
    <property type="entry name" value="Thioredoxin-like"/>
    <property type="match status" value="1"/>
</dbReference>
<organism evidence="2 4">
    <name type="scientific">Capnocytophaga catalasegens</name>
    <dbReference type="NCBI Taxonomy" id="1004260"/>
    <lineage>
        <taxon>Bacteria</taxon>
        <taxon>Pseudomonadati</taxon>
        <taxon>Bacteroidota</taxon>
        <taxon>Flavobacteriia</taxon>
        <taxon>Flavobacteriales</taxon>
        <taxon>Flavobacteriaceae</taxon>
        <taxon>Capnocytophaga</taxon>
    </lineage>
</organism>